<sequence length="301" mass="33925">MNQDDSRHDQLLAMLNMPPGSRIVLFGAGSAGQHAHTVLSRHFQIVAFTDSDSAKHATRVAGVPILPLGDIPGGGYDFIVITSMFQQEIMGVLTGHYGMARSRIRPAPKQLFKEGRTIPSSANLTPADFDAVFDVLDSCKVRYFADHSFLLGLARTGDFIPWEIEVDLAIVGGEDVALEKAGAILANEFDFTTVYYNNDYELWSKSDINMLKSASQLFDAHRKIVRGEHVYWCVGPILLKFPERYYREVDYMNFKGRKIPVPIDHEAYLAEMYGDWRTPNEHWSYTDYGNIETIFPSGFVK</sequence>
<dbReference type="SUPFAM" id="SSF51735">
    <property type="entry name" value="NAD(P)-binding Rossmann-fold domains"/>
    <property type="match status" value="1"/>
</dbReference>
<comment type="caution">
    <text evidence="1">The sequence shown here is derived from an EMBL/GenBank/DDBJ whole genome shotgun (WGS) entry which is preliminary data.</text>
</comment>
<dbReference type="EMBL" id="LPXN01000046">
    <property type="protein sequence ID" value="KZD12214.1"/>
    <property type="molecule type" value="Genomic_DNA"/>
</dbReference>
<dbReference type="InterPro" id="IPR036291">
    <property type="entry name" value="NAD(P)-bd_dom_sf"/>
</dbReference>
<keyword evidence="2" id="KW-1185">Reference proteome</keyword>
<dbReference type="OrthoDB" id="7858913at2"/>
<protein>
    <submittedName>
        <fullName evidence="1">Uncharacterized protein</fullName>
    </submittedName>
</protein>
<gene>
    <name evidence="1" type="ORF">AUP43_05265</name>
</gene>
<evidence type="ECO:0000313" key="1">
    <source>
        <dbReference type="EMBL" id="KZD12214.1"/>
    </source>
</evidence>
<dbReference type="RefSeq" id="WP_067552993.1">
    <property type="nucleotide sequence ID" value="NZ_LPXN01000046.1"/>
</dbReference>
<evidence type="ECO:0000313" key="2">
    <source>
        <dbReference type="Proteomes" id="UP000076400"/>
    </source>
</evidence>
<dbReference type="PANTHER" id="PTHR13627:SF31">
    <property type="entry name" value="RIBITOL 5-PHOSPHATE TRANSFERASE FKRP"/>
    <property type="match status" value="1"/>
</dbReference>
<dbReference type="PANTHER" id="PTHR13627">
    <property type="entry name" value="FUKUTIN RELATED PROTEIN"/>
    <property type="match status" value="1"/>
</dbReference>
<proteinExistence type="predicted"/>
<organism evidence="1 2">
    <name type="scientific">Oceanibaculum pacificum</name>
    <dbReference type="NCBI Taxonomy" id="580166"/>
    <lineage>
        <taxon>Bacteria</taxon>
        <taxon>Pseudomonadati</taxon>
        <taxon>Pseudomonadota</taxon>
        <taxon>Alphaproteobacteria</taxon>
        <taxon>Rhodospirillales</taxon>
        <taxon>Oceanibaculaceae</taxon>
        <taxon>Oceanibaculum</taxon>
    </lineage>
</organism>
<dbReference type="Gene3D" id="3.40.50.720">
    <property type="entry name" value="NAD(P)-binding Rossmann-like Domain"/>
    <property type="match status" value="1"/>
</dbReference>
<reference evidence="1 2" key="1">
    <citation type="submission" date="2015-12" db="EMBL/GenBank/DDBJ databases">
        <title>Genome sequence of Oceanibaculum pacificum MCCC 1A02656.</title>
        <authorList>
            <person name="Lu L."/>
            <person name="Lai Q."/>
            <person name="Shao Z."/>
            <person name="Qian P."/>
        </authorList>
    </citation>
    <scope>NUCLEOTIDE SEQUENCE [LARGE SCALE GENOMIC DNA]</scope>
    <source>
        <strain evidence="1 2">MCCC 1A02656</strain>
    </source>
</reference>
<dbReference type="InterPro" id="IPR052613">
    <property type="entry name" value="LicD_transferase"/>
</dbReference>
<accession>A0A154WFB3</accession>
<name>A0A154WFB3_9PROT</name>
<dbReference type="Proteomes" id="UP000076400">
    <property type="component" value="Unassembled WGS sequence"/>
</dbReference>
<dbReference type="STRING" id="580166.AUP43_05265"/>
<dbReference type="AlphaFoldDB" id="A0A154WFB3"/>